<dbReference type="InterPro" id="IPR016181">
    <property type="entry name" value="Acyl_CoA_acyltransferase"/>
</dbReference>
<dbReference type="Proteomes" id="UP000249754">
    <property type="component" value="Unassembled WGS sequence"/>
</dbReference>
<reference evidence="2 3" key="1">
    <citation type="submission" date="2018-06" db="EMBL/GenBank/DDBJ databases">
        <title>Genomic Encyclopedia of Archaeal and Bacterial Type Strains, Phase II (KMG-II): from individual species to whole genera.</title>
        <authorList>
            <person name="Goeker M."/>
        </authorList>
    </citation>
    <scope>NUCLEOTIDE SEQUENCE [LARGE SCALE GENOMIC DNA]</scope>
    <source>
        <strain evidence="2 3">DSM 14825</strain>
    </source>
</reference>
<protein>
    <submittedName>
        <fullName evidence="2">Acetyltransferase (GNAT) family protein</fullName>
    </submittedName>
</protein>
<dbReference type="AlphaFoldDB" id="A0A327S6C5"/>
<dbReference type="SUPFAM" id="SSF55729">
    <property type="entry name" value="Acyl-CoA N-acyltransferases (Nat)"/>
    <property type="match status" value="1"/>
</dbReference>
<name>A0A327S6C5_9SPHI</name>
<dbReference type="EMBL" id="QLLR01000030">
    <property type="protein sequence ID" value="RAJ24630.1"/>
    <property type="molecule type" value="Genomic_DNA"/>
</dbReference>
<dbReference type="OrthoDB" id="667047at2"/>
<dbReference type="PROSITE" id="PS51186">
    <property type="entry name" value="GNAT"/>
    <property type="match status" value="1"/>
</dbReference>
<comment type="caution">
    <text evidence="2">The sequence shown here is derived from an EMBL/GenBank/DDBJ whole genome shotgun (WGS) entry which is preliminary data.</text>
</comment>
<sequence>MKNNSKDNYSLRRLLPSKWEDYKSIRLEALQTNPAMFGSNYQKEAAYKQQDWVAFLENDARAIFALYDMGSLIGLTAVTLKKDDPSTAVLFASFIKSAYRGQGLSRLFYQARIDWAKLKNCSSITVSHRVGNEISKAANQRFGFKYVAAKEASWPDGVSADELIYTLQL</sequence>
<gene>
    <name evidence="2" type="ORF">LY11_04351</name>
</gene>
<keyword evidence="2" id="KW-0808">Transferase</keyword>
<evidence type="ECO:0000259" key="1">
    <source>
        <dbReference type="PROSITE" id="PS51186"/>
    </source>
</evidence>
<dbReference type="InterPro" id="IPR000182">
    <property type="entry name" value="GNAT_dom"/>
</dbReference>
<accession>A0A327S6C5</accession>
<dbReference type="CDD" id="cd04301">
    <property type="entry name" value="NAT_SF"/>
    <property type="match status" value="1"/>
</dbReference>
<dbReference type="GO" id="GO:0016747">
    <property type="term" value="F:acyltransferase activity, transferring groups other than amino-acyl groups"/>
    <property type="evidence" value="ECO:0007669"/>
    <property type="project" value="InterPro"/>
</dbReference>
<organism evidence="2 3">
    <name type="scientific">Pedobacter cryoconitis</name>
    <dbReference type="NCBI Taxonomy" id="188932"/>
    <lineage>
        <taxon>Bacteria</taxon>
        <taxon>Pseudomonadati</taxon>
        <taxon>Bacteroidota</taxon>
        <taxon>Sphingobacteriia</taxon>
        <taxon>Sphingobacteriales</taxon>
        <taxon>Sphingobacteriaceae</taxon>
        <taxon>Pedobacter</taxon>
    </lineage>
</organism>
<proteinExistence type="predicted"/>
<dbReference type="Pfam" id="PF00583">
    <property type="entry name" value="Acetyltransf_1"/>
    <property type="match status" value="1"/>
</dbReference>
<dbReference type="RefSeq" id="WP_111635707.1">
    <property type="nucleotide sequence ID" value="NZ_QLLR01000030.1"/>
</dbReference>
<feature type="domain" description="N-acetyltransferase" evidence="1">
    <location>
        <begin position="9"/>
        <end position="168"/>
    </location>
</feature>
<dbReference type="Gene3D" id="3.40.630.30">
    <property type="match status" value="1"/>
</dbReference>
<evidence type="ECO:0000313" key="3">
    <source>
        <dbReference type="Proteomes" id="UP000249754"/>
    </source>
</evidence>
<evidence type="ECO:0000313" key="2">
    <source>
        <dbReference type="EMBL" id="RAJ24630.1"/>
    </source>
</evidence>